<dbReference type="GO" id="GO:0006935">
    <property type="term" value="P:chemotaxis"/>
    <property type="evidence" value="ECO:0007669"/>
    <property type="project" value="InterPro"/>
</dbReference>
<keyword evidence="3" id="KW-0963">Cytoplasm</keyword>
<evidence type="ECO:0000313" key="5">
    <source>
        <dbReference type="EMBL" id="AZW17839.1"/>
    </source>
</evidence>
<dbReference type="Proteomes" id="UP000282741">
    <property type="component" value="Chromosome"/>
</dbReference>
<organism evidence="5 6">
    <name type="scientific">Bordetella hinzii</name>
    <dbReference type="NCBI Taxonomy" id="103855"/>
    <lineage>
        <taxon>Bacteria</taxon>
        <taxon>Pseudomonadati</taxon>
        <taxon>Pseudomonadota</taxon>
        <taxon>Betaproteobacteria</taxon>
        <taxon>Burkholderiales</taxon>
        <taxon>Alcaligenaceae</taxon>
        <taxon>Bordetella</taxon>
    </lineage>
</organism>
<feature type="domain" description="CheW-like" evidence="4">
    <location>
        <begin position="64"/>
        <end position="205"/>
    </location>
</feature>
<dbReference type="Gene3D" id="2.30.30.40">
    <property type="entry name" value="SH3 Domains"/>
    <property type="match status" value="1"/>
</dbReference>
<dbReference type="PANTHER" id="PTHR22617:SF45">
    <property type="entry name" value="CHEMOTAXIS PROTEIN CHEW"/>
    <property type="match status" value="1"/>
</dbReference>
<dbReference type="Gene3D" id="2.40.50.180">
    <property type="entry name" value="CheA-289, Domain 4"/>
    <property type="match status" value="1"/>
</dbReference>
<dbReference type="InterPro" id="IPR036061">
    <property type="entry name" value="CheW-like_dom_sf"/>
</dbReference>
<dbReference type="Pfam" id="PF01584">
    <property type="entry name" value="CheW"/>
    <property type="match status" value="1"/>
</dbReference>
<dbReference type="RefSeq" id="WP_029578805.1">
    <property type="nucleotide sequence ID" value="NZ_CP012076.1"/>
</dbReference>
<dbReference type="PROSITE" id="PS50851">
    <property type="entry name" value="CHEW"/>
    <property type="match status" value="1"/>
</dbReference>
<protein>
    <recommendedName>
        <fullName evidence="2">Chemotaxis protein CheW</fullName>
    </recommendedName>
</protein>
<dbReference type="GO" id="GO:0007165">
    <property type="term" value="P:signal transduction"/>
    <property type="evidence" value="ECO:0007669"/>
    <property type="project" value="InterPro"/>
</dbReference>
<dbReference type="SMART" id="SM00260">
    <property type="entry name" value="CheW"/>
    <property type="match status" value="1"/>
</dbReference>
<dbReference type="InterPro" id="IPR002545">
    <property type="entry name" value="CheW-lke_dom"/>
</dbReference>
<dbReference type="SUPFAM" id="SSF50341">
    <property type="entry name" value="CheW-like"/>
    <property type="match status" value="1"/>
</dbReference>
<dbReference type="GO" id="GO:0005829">
    <property type="term" value="C:cytosol"/>
    <property type="evidence" value="ECO:0007669"/>
    <property type="project" value="TreeGrafter"/>
</dbReference>
<dbReference type="AlphaFoldDB" id="A0AAN1RXJ6"/>
<accession>A0AAN1RXJ6</accession>
<evidence type="ECO:0000256" key="2">
    <source>
        <dbReference type="ARBA" id="ARBA00021483"/>
    </source>
</evidence>
<dbReference type="KEGG" id="bhz:ACR54_03405"/>
<evidence type="ECO:0000313" key="6">
    <source>
        <dbReference type="Proteomes" id="UP000282741"/>
    </source>
</evidence>
<evidence type="ECO:0000256" key="3">
    <source>
        <dbReference type="ARBA" id="ARBA00022490"/>
    </source>
</evidence>
<name>A0AAN1RXJ6_9BORD</name>
<dbReference type="PANTHER" id="PTHR22617">
    <property type="entry name" value="CHEMOTAXIS SENSOR HISTIDINE KINASE-RELATED"/>
    <property type="match status" value="1"/>
</dbReference>
<proteinExistence type="predicted"/>
<evidence type="ECO:0000259" key="4">
    <source>
        <dbReference type="PROSITE" id="PS50851"/>
    </source>
</evidence>
<dbReference type="GeneID" id="92994743"/>
<reference evidence="6" key="1">
    <citation type="submission" date="2017-10" db="EMBL/GenBank/DDBJ databases">
        <title>Whole genome sequencing of various Bordetella species.</title>
        <authorList>
            <person name="Weigand M.R."/>
            <person name="Loparev V."/>
            <person name="Peng Y."/>
            <person name="Bowden K.E."/>
            <person name="Tondella M.L."/>
            <person name="Williams M.M."/>
        </authorList>
    </citation>
    <scope>NUCLEOTIDE SEQUENCE [LARGE SCALE GENOMIC DNA]</scope>
    <source>
        <strain evidence="6">H720</strain>
    </source>
</reference>
<sequence>MAETLDDCWNRIGVQGDQSCARLPLAVHCRNCGVYAAAAKAVLDRLPPQEVALAPAPARTAAATLMVLVFRVGAEWLALPSRSLEEVAAVGPVHRLPHQRHPAILGLTNIRGTLTLCLSLAALLDLAGEPRSARPRMLIFGKGGRRLVLPVDEVSGIYGLDGATLEPLPTTVQYAPARFSRGLARCGGRLVGVLDDTTLMQALERCLA</sequence>
<dbReference type="InterPro" id="IPR039315">
    <property type="entry name" value="CheW"/>
</dbReference>
<comment type="subcellular location">
    <subcellularLocation>
        <location evidence="1">Cytoplasm</location>
    </subcellularLocation>
</comment>
<dbReference type="EMBL" id="CP024172">
    <property type="protein sequence ID" value="AZW17839.1"/>
    <property type="molecule type" value="Genomic_DNA"/>
</dbReference>
<evidence type="ECO:0000256" key="1">
    <source>
        <dbReference type="ARBA" id="ARBA00004496"/>
    </source>
</evidence>
<gene>
    <name evidence="5" type="ORF">CS347_14250</name>
</gene>